<reference evidence="1" key="1">
    <citation type="journal article" date="2021" name="Proc. Natl. Acad. Sci. U.S.A.">
        <title>A Catalog of Tens of Thousands of Viruses from Human Metagenomes Reveals Hidden Associations with Chronic Diseases.</title>
        <authorList>
            <person name="Tisza M.J."/>
            <person name="Buck C.B."/>
        </authorList>
    </citation>
    <scope>NUCLEOTIDE SEQUENCE</scope>
    <source>
        <strain evidence="1">Ct0jJ30</strain>
    </source>
</reference>
<sequence length="48" mass="5660">MDRLLLVTLLQHQHLIAYHGAFLEVLRIQNGEVIMFRYHLTHGISMMV</sequence>
<organism evidence="1">
    <name type="scientific">Myoviridae sp. ct0jJ30</name>
    <dbReference type="NCBI Taxonomy" id="2825014"/>
    <lineage>
        <taxon>Viruses</taxon>
        <taxon>Duplodnaviria</taxon>
        <taxon>Heunggongvirae</taxon>
        <taxon>Uroviricota</taxon>
        <taxon>Caudoviricetes</taxon>
    </lineage>
</organism>
<dbReference type="EMBL" id="BK015439">
    <property type="protein sequence ID" value="DAE06515.1"/>
    <property type="molecule type" value="Genomic_DNA"/>
</dbReference>
<evidence type="ECO:0000313" key="1">
    <source>
        <dbReference type="EMBL" id="DAE06515.1"/>
    </source>
</evidence>
<accession>A0A8S5PJ69</accession>
<protein>
    <submittedName>
        <fullName evidence="1">Uncharacterized protein</fullName>
    </submittedName>
</protein>
<proteinExistence type="predicted"/>
<name>A0A8S5PJ69_9CAUD</name>